<proteinExistence type="predicted"/>
<organism evidence="4 5">
    <name type="scientific">Sanguibacter suaedae</name>
    <dbReference type="NCBI Taxonomy" id="2795737"/>
    <lineage>
        <taxon>Bacteria</taxon>
        <taxon>Bacillati</taxon>
        <taxon>Actinomycetota</taxon>
        <taxon>Actinomycetes</taxon>
        <taxon>Micrococcales</taxon>
        <taxon>Sanguibacteraceae</taxon>
        <taxon>Sanguibacter</taxon>
    </lineage>
</organism>
<feature type="domain" description="Alpha fucosidase A-like C-terminal" evidence="2">
    <location>
        <begin position="497"/>
        <end position="560"/>
    </location>
</feature>
<dbReference type="EMBL" id="JAEINH010000017">
    <property type="protein sequence ID" value="MBI9116120.1"/>
    <property type="molecule type" value="Genomic_DNA"/>
</dbReference>
<evidence type="ECO:0000313" key="5">
    <source>
        <dbReference type="Proteomes" id="UP000602087"/>
    </source>
</evidence>
<accession>A0A934ICG3</accession>
<dbReference type="PANTHER" id="PTHR31084">
    <property type="entry name" value="ALPHA-L-FUCOSIDASE 2"/>
    <property type="match status" value="1"/>
</dbReference>
<dbReference type="Pfam" id="PF21307">
    <property type="entry name" value="Glyco_hydro_95_C"/>
    <property type="match status" value="1"/>
</dbReference>
<dbReference type="GO" id="GO:0005975">
    <property type="term" value="P:carbohydrate metabolic process"/>
    <property type="evidence" value="ECO:0007669"/>
    <property type="project" value="InterPro"/>
</dbReference>
<feature type="region of interest" description="Disordered" evidence="1">
    <location>
        <begin position="289"/>
        <end position="314"/>
    </location>
</feature>
<dbReference type="InterPro" id="IPR008928">
    <property type="entry name" value="6-hairpin_glycosidase_sf"/>
</dbReference>
<comment type="caution">
    <text evidence="4">The sequence shown here is derived from an EMBL/GenBank/DDBJ whole genome shotgun (WGS) entry which is preliminary data.</text>
</comment>
<feature type="non-terminal residue" evidence="4">
    <location>
        <position position="1"/>
    </location>
</feature>
<dbReference type="InterPro" id="IPR049053">
    <property type="entry name" value="AFCA-like_C"/>
</dbReference>
<dbReference type="PANTHER" id="PTHR31084:SF0">
    <property type="entry name" value="ALPHA-L-FUCOSIDASE 2"/>
    <property type="match status" value="1"/>
</dbReference>
<sequence length="584" mass="62070">AVEDDASGTGPTPPGPHLPGGGDVAGATARHRLPHGHRLVVVLAAGVAPGVGDDVAVDALLQDLHGRAARVAAEGSATGHARHAAAHRALYDRTELTLHEPAGEHGPDDAHETDRTGPSTAVSAALAFHFGRYVLVSGYHPDANPLSLQGLWNDELPAPWSSNYTLNINTEMNYSPAETANLAECHEPLLRWLTRAAQGPAREAARHLYGADGWVLHHNSDAWGHAATVGAGDGDVSWAWWPLGGVWLARHLWDHHEFSGDVAHLRDAWPVLASCARFVADWVVADPARGPGATRTVPSTSPENRYVAPDGAPAAATTSSTMDVALVRDLVLRVRQAADALGSAPDWLPALESAVAALPDPRVGPRGELLEWAEDLAEAEPEHRHTSHLVGVYPLGQIGPGTHPGLAAAARRTLELRGPESTGWALAWRLALWARLRDAEQAHETLGRCLRPALAADGEGGPAHRGGLYPNLFSAHPPFQIDGNLGLVAGIVEMLVQSHEGRIDLLPALPSAWPAGSVRGLRARHDVVVDVEWARGAPTRVRLVSARPRRTDLRWGDRTVTIDLAGTTPVVLGPDLEPRTAPEH</sequence>
<protein>
    <submittedName>
        <fullName evidence="4">Alpha-L-fucosidase</fullName>
    </submittedName>
</protein>
<evidence type="ECO:0000256" key="1">
    <source>
        <dbReference type="SAM" id="MobiDB-lite"/>
    </source>
</evidence>
<dbReference type="AlphaFoldDB" id="A0A934ICG3"/>
<reference evidence="4" key="1">
    <citation type="submission" date="2020-12" db="EMBL/GenBank/DDBJ databases">
        <title>Sanguibacter suaedae sp. nov., isolated from Suaeda aralocaspica.</title>
        <authorList>
            <person name="Ma Q."/>
        </authorList>
    </citation>
    <scope>NUCLEOTIDE SEQUENCE</scope>
    <source>
        <strain evidence="4">YZGR15</strain>
    </source>
</reference>
<dbReference type="InterPro" id="IPR054363">
    <property type="entry name" value="GH95_cat"/>
</dbReference>
<dbReference type="Pfam" id="PF22124">
    <property type="entry name" value="Glyco_hydro_95_cat"/>
    <property type="match status" value="1"/>
</dbReference>
<name>A0A934ICG3_9MICO</name>
<evidence type="ECO:0000313" key="4">
    <source>
        <dbReference type="EMBL" id="MBI9116120.1"/>
    </source>
</evidence>
<gene>
    <name evidence="4" type="ORF">JAV76_13975</name>
</gene>
<evidence type="ECO:0000259" key="2">
    <source>
        <dbReference type="Pfam" id="PF21307"/>
    </source>
</evidence>
<dbReference type="Proteomes" id="UP000602087">
    <property type="component" value="Unassembled WGS sequence"/>
</dbReference>
<dbReference type="SUPFAM" id="SSF48208">
    <property type="entry name" value="Six-hairpin glycosidases"/>
    <property type="match status" value="1"/>
</dbReference>
<feature type="region of interest" description="Disordered" evidence="1">
    <location>
        <begin position="1"/>
        <end position="28"/>
    </location>
</feature>
<keyword evidence="5" id="KW-1185">Reference proteome</keyword>
<dbReference type="RefSeq" id="WP_198734690.1">
    <property type="nucleotide sequence ID" value="NZ_JAEINH010000017.1"/>
</dbReference>
<dbReference type="Gene3D" id="1.50.10.10">
    <property type="match status" value="1"/>
</dbReference>
<feature type="domain" description="Glycosyl hydrolase family 95 catalytic" evidence="3">
    <location>
        <begin position="80"/>
        <end position="495"/>
    </location>
</feature>
<dbReference type="GO" id="GO:0004560">
    <property type="term" value="F:alpha-L-fucosidase activity"/>
    <property type="evidence" value="ECO:0007669"/>
    <property type="project" value="TreeGrafter"/>
</dbReference>
<feature type="region of interest" description="Disordered" evidence="1">
    <location>
        <begin position="99"/>
        <end position="118"/>
    </location>
</feature>
<dbReference type="InterPro" id="IPR012341">
    <property type="entry name" value="6hp_glycosidase-like_sf"/>
</dbReference>
<feature type="compositionally biased region" description="Basic and acidic residues" evidence="1">
    <location>
        <begin position="99"/>
        <end position="115"/>
    </location>
</feature>
<evidence type="ECO:0000259" key="3">
    <source>
        <dbReference type="Pfam" id="PF22124"/>
    </source>
</evidence>